<evidence type="ECO:0000256" key="1">
    <source>
        <dbReference type="ARBA" id="ARBA00022630"/>
    </source>
</evidence>
<dbReference type="SUPFAM" id="SSF63380">
    <property type="entry name" value="Riboflavin synthase domain-like"/>
    <property type="match status" value="1"/>
</dbReference>
<dbReference type="CDD" id="cd06201">
    <property type="entry name" value="SiR_like2"/>
    <property type="match status" value="1"/>
</dbReference>
<protein>
    <recommendedName>
        <fullName evidence="3">NADPH--hemoprotein reductase</fullName>
        <ecNumber evidence="3">1.6.2.4</ecNumber>
    </recommendedName>
</protein>
<dbReference type="EMBL" id="CP032153">
    <property type="protein sequence ID" value="AYN19948.1"/>
    <property type="molecule type" value="Genomic_DNA"/>
</dbReference>
<evidence type="ECO:0000259" key="6">
    <source>
        <dbReference type="PROSITE" id="PS51384"/>
    </source>
</evidence>
<sequence length="727" mass="80428">MIWRFVHRWLGLVAGTLALVLAITGTMLALEPLRNALQAAPTESDLPLATLVERVKSTVPGAEEIRHLPSGIFVVYAFENGQARAIRVDPADGKILGDYQASLLPRWVKNLHRTFLMDDPGRITAAMVALAMLTLSVSGLVLLLRRMGGWRGLTGPVRGTLPQRLHVLSGRVILLILALSSATALYMSASTFELITLSPSTEPEVSSQATGQPPLPPGQIGLLQTLRVQDLQRLNLPTHEDPQDTWRVLTVQGQGWADQYQGQTLAWEPSTLAQRLYDWILLLHTGDGAWLWAIFLGLSAACIPLFWYTGILMWWQARRSRPTLKGNSPLAQADSLIFVASEGGSTWGFAQALHDALKAMGRQVHTTTLENWRVPPTARQVYILAATYGEGQPPAHAQKALKQIASQPPTDAQVAVLGFGDRQFPDFCGFANTLEHALRERGWKPLLALERIHQQSPQEFARWGRSLSDALGQAVPLAYQPRLPRMATLTLLSRQDFPGATGQPAVILRFALPDQPVPRFAAGDLLGVLPPGEQSVPRYYSLASGKQDGFVEICVRYTNGGVCSPYLHNLQIGDQIQAFIRPNPGFTLTSSRRPVVLIGAGTGVAPLAGFIRDNRRHRPMYLYYGTRDSKRDYYFEKELKDWQTQGHLHQLHTSFSRMPDGGGYVQNAVQRDAQQIRTLLEKGALVRVCGSRPMAQAVKQELDTILMHMGKSLAWLKENGRYAEDLF</sequence>
<dbReference type="GO" id="GO:0050660">
    <property type="term" value="F:flavin adenine dinucleotide binding"/>
    <property type="evidence" value="ECO:0007669"/>
    <property type="project" value="TreeGrafter"/>
</dbReference>
<keyword evidence="4" id="KW-0472">Membrane</keyword>
<dbReference type="Gene3D" id="3.40.50.360">
    <property type="match status" value="1"/>
</dbReference>
<dbReference type="Pfam" id="PF00970">
    <property type="entry name" value="FAD_binding_6"/>
    <property type="match status" value="1"/>
</dbReference>
<evidence type="ECO:0000256" key="3">
    <source>
        <dbReference type="ARBA" id="ARBA00023797"/>
    </source>
</evidence>
<dbReference type="OrthoDB" id="9816402at2"/>
<dbReference type="SUPFAM" id="SSF52218">
    <property type="entry name" value="Flavoproteins"/>
    <property type="match status" value="1"/>
</dbReference>
<dbReference type="PROSITE" id="PS50902">
    <property type="entry name" value="FLAVODOXIN_LIKE"/>
    <property type="match status" value="1"/>
</dbReference>
<dbReference type="InterPro" id="IPR005625">
    <property type="entry name" value="PepSY-ass_TM"/>
</dbReference>
<keyword evidence="2" id="KW-0288">FMN</keyword>
<feature type="domain" description="Flavodoxin-like" evidence="5">
    <location>
        <begin position="335"/>
        <end position="468"/>
    </location>
</feature>
<dbReference type="Proteomes" id="UP000268070">
    <property type="component" value="Chromosome"/>
</dbReference>
<gene>
    <name evidence="7" type="ORF">D3M96_04980</name>
</gene>
<name>A0A3G2HT83_9BURK</name>
<feature type="transmembrane region" description="Helical" evidence="4">
    <location>
        <begin position="289"/>
        <end position="315"/>
    </location>
</feature>
<dbReference type="RefSeq" id="WP_121738217.1">
    <property type="nucleotide sequence ID" value="NZ_CP032153.1"/>
</dbReference>
<keyword evidence="1" id="KW-0285">Flavoprotein</keyword>
<dbReference type="Pfam" id="PF03929">
    <property type="entry name" value="PepSY_TM"/>
    <property type="match status" value="1"/>
</dbReference>
<dbReference type="Gene3D" id="3.40.50.80">
    <property type="entry name" value="Nucleotide-binding domain of ferredoxin-NADP reductase (FNR) module"/>
    <property type="match status" value="1"/>
</dbReference>
<evidence type="ECO:0000313" key="8">
    <source>
        <dbReference type="Proteomes" id="UP000268070"/>
    </source>
</evidence>
<dbReference type="InterPro" id="IPR008333">
    <property type="entry name" value="Cbr1-like_FAD-bd_dom"/>
</dbReference>
<dbReference type="PRINTS" id="PR00371">
    <property type="entry name" value="FPNCR"/>
</dbReference>
<evidence type="ECO:0000256" key="4">
    <source>
        <dbReference type="SAM" id="Phobius"/>
    </source>
</evidence>
<dbReference type="InterPro" id="IPR017927">
    <property type="entry name" value="FAD-bd_FR_type"/>
</dbReference>
<dbReference type="InterPro" id="IPR029039">
    <property type="entry name" value="Flavoprotein-like_sf"/>
</dbReference>
<dbReference type="InterPro" id="IPR008254">
    <property type="entry name" value="Flavodoxin/NO_synth"/>
</dbReference>
<dbReference type="GO" id="GO:0004783">
    <property type="term" value="F:sulfite reductase (NADPH) activity"/>
    <property type="evidence" value="ECO:0007669"/>
    <property type="project" value="TreeGrafter"/>
</dbReference>
<dbReference type="GO" id="GO:0005829">
    <property type="term" value="C:cytosol"/>
    <property type="evidence" value="ECO:0007669"/>
    <property type="project" value="TreeGrafter"/>
</dbReference>
<dbReference type="InterPro" id="IPR001433">
    <property type="entry name" value="OxRdtase_FAD/NAD-bd"/>
</dbReference>
<proteinExistence type="predicted"/>
<dbReference type="AlphaFoldDB" id="A0A3G2HT83"/>
<evidence type="ECO:0000259" key="5">
    <source>
        <dbReference type="PROSITE" id="PS50902"/>
    </source>
</evidence>
<dbReference type="KEGG" id="aaqu:D3M96_04980"/>
<dbReference type="InterPro" id="IPR017938">
    <property type="entry name" value="Riboflavin_synthase-like_b-brl"/>
</dbReference>
<dbReference type="Gene3D" id="2.40.30.10">
    <property type="entry name" value="Translation factors"/>
    <property type="match status" value="1"/>
</dbReference>
<feature type="transmembrane region" description="Helical" evidence="4">
    <location>
        <begin position="123"/>
        <end position="144"/>
    </location>
</feature>
<feature type="domain" description="FAD-binding FR-type" evidence="6">
    <location>
        <begin position="484"/>
        <end position="589"/>
    </location>
</feature>
<evidence type="ECO:0000313" key="7">
    <source>
        <dbReference type="EMBL" id="AYN19948.1"/>
    </source>
</evidence>
<reference evidence="7 8" key="1">
    <citation type="submission" date="2018-09" db="EMBL/GenBank/DDBJ databases">
        <title>Complete genome sequence of the hydrocarbonoclastic bacterium Alcaligenes aquatilis QD168, isolated from a crude-oil polluted marine sediment of Central Chile.</title>
        <authorList>
            <person name="Duran R.E."/>
            <person name="Barra B."/>
            <person name="Salva-Serra F."/>
            <person name="Mendez V."/>
            <person name="Moore E.R.B."/>
            <person name="Seeger M."/>
        </authorList>
    </citation>
    <scope>NUCLEOTIDE SEQUENCE [LARGE SCALE GENOMIC DNA]</scope>
    <source>
        <strain evidence="7 8">QD168</strain>
    </source>
</reference>
<accession>A0A3G2HT83</accession>
<dbReference type="Pfam" id="PF00258">
    <property type="entry name" value="Flavodoxin_1"/>
    <property type="match status" value="1"/>
</dbReference>
<keyword evidence="4" id="KW-1133">Transmembrane helix</keyword>
<organism evidence="7 8">
    <name type="scientific">Alcaligenes aquatilis</name>
    <dbReference type="NCBI Taxonomy" id="323284"/>
    <lineage>
        <taxon>Bacteria</taxon>
        <taxon>Pseudomonadati</taxon>
        <taxon>Pseudomonadota</taxon>
        <taxon>Betaproteobacteria</taxon>
        <taxon>Burkholderiales</taxon>
        <taxon>Alcaligenaceae</taxon>
        <taxon>Alcaligenes</taxon>
    </lineage>
</organism>
<dbReference type="InterPro" id="IPR039261">
    <property type="entry name" value="FNR_nucleotide-bd"/>
</dbReference>
<dbReference type="GO" id="GO:0010181">
    <property type="term" value="F:FMN binding"/>
    <property type="evidence" value="ECO:0007669"/>
    <property type="project" value="InterPro"/>
</dbReference>
<dbReference type="PANTHER" id="PTHR19384">
    <property type="entry name" value="NITRIC OXIDE SYNTHASE-RELATED"/>
    <property type="match status" value="1"/>
</dbReference>
<feature type="transmembrane region" description="Helical" evidence="4">
    <location>
        <begin position="165"/>
        <end position="189"/>
    </location>
</feature>
<dbReference type="Pfam" id="PF00175">
    <property type="entry name" value="NAD_binding_1"/>
    <property type="match status" value="1"/>
</dbReference>
<dbReference type="SUPFAM" id="SSF52343">
    <property type="entry name" value="Ferredoxin reductase-like, C-terminal NADP-linked domain"/>
    <property type="match status" value="1"/>
</dbReference>
<dbReference type="PROSITE" id="PS51384">
    <property type="entry name" value="FAD_FR"/>
    <property type="match status" value="1"/>
</dbReference>
<keyword evidence="4" id="KW-0812">Transmembrane</keyword>
<dbReference type="EC" id="1.6.2.4" evidence="3"/>
<evidence type="ECO:0000256" key="2">
    <source>
        <dbReference type="ARBA" id="ARBA00022643"/>
    </source>
</evidence>
<dbReference type="InterPro" id="IPR001709">
    <property type="entry name" value="Flavoprot_Pyr_Nucl_cyt_Rdtase"/>
</dbReference>
<dbReference type="PANTHER" id="PTHR19384:SF17">
    <property type="entry name" value="NADPH--CYTOCHROME P450 REDUCTASE"/>
    <property type="match status" value="1"/>
</dbReference>